<organism evidence="2 3">
    <name type="scientific">Gigaspora margarita</name>
    <dbReference type="NCBI Taxonomy" id="4874"/>
    <lineage>
        <taxon>Eukaryota</taxon>
        <taxon>Fungi</taxon>
        <taxon>Fungi incertae sedis</taxon>
        <taxon>Mucoromycota</taxon>
        <taxon>Glomeromycotina</taxon>
        <taxon>Glomeromycetes</taxon>
        <taxon>Diversisporales</taxon>
        <taxon>Gigasporaceae</taxon>
        <taxon>Gigaspora</taxon>
    </lineage>
</organism>
<dbReference type="SMART" id="SM00225">
    <property type="entry name" value="BTB"/>
    <property type="match status" value="2"/>
</dbReference>
<evidence type="ECO:0000313" key="3">
    <source>
        <dbReference type="Proteomes" id="UP000789901"/>
    </source>
</evidence>
<evidence type="ECO:0000313" key="2">
    <source>
        <dbReference type="EMBL" id="CAG8805090.1"/>
    </source>
</evidence>
<dbReference type="Proteomes" id="UP000789901">
    <property type="component" value="Unassembled WGS sequence"/>
</dbReference>
<accession>A0ABN7VXY3</accession>
<dbReference type="PANTHER" id="PTHR31758">
    <property type="entry name" value="BTB/POZ DOMAIN-CONTAINING PROTEIN YLR108C"/>
    <property type="match status" value="1"/>
</dbReference>
<proteinExistence type="predicted"/>
<feature type="domain" description="BTB" evidence="1">
    <location>
        <begin position="107"/>
        <end position="215"/>
    </location>
</feature>
<dbReference type="InterPro" id="IPR000210">
    <property type="entry name" value="BTB/POZ_dom"/>
</dbReference>
<gene>
    <name evidence="2" type="ORF">GMARGA_LOCUS24010</name>
</gene>
<keyword evidence="3" id="KW-1185">Reference proteome</keyword>
<reference evidence="2 3" key="1">
    <citation type="submission" date="2021-06" db="EMBL/GenBank/DDBJ databases">
        <authorList>
            <person name="Kallberg Y."/>
            <person name="Tangrot J."/>
            <person name="Rosling A."/>
        </authorList>
    </citation>
    <scope>NUCLEOTIDE SEQUENCE [LARGE SCALE GENOMIC DNA]</scope>
    <source>
        <strain evidence="2 3">120-4 pot B 10/14</strain>
    </source>
</reference>
<evidence type="ECO:0000259" key="1">
    <source>
        <dbReference type="SMART" id="SM00225"/>
    </source>
</evidence>
<dbReference type="InterPro" id="IPR003131">
    <property type="entry name" value="T1-type_BTB"/>
</dbReference>
<name>A0ABN7VXY3_GIGMA</name>
<dbReference type="PANTHER" id="PTHR31758:SF2">
    <property type="entry name" value="BTB_POZ DOMAIN-CONTAINING PROTEIN YLR108C"/>
    <property type="match status" value="1"/>
</dbReference>
<comment type="caution">
    <text evidence="2">The sequence shown here is derived from an EMBL/GenBank/DDBJ whole genome shotgun (WGS) entry which is preliminary data.</text>
</comment>
<protein>
    <submittedName>
        <fullName evidence="2">7936_t:CDS:1</fullName>
    </submittedName>
</protein>
<dbReference type="EMBL" id="CAJVQB010024870">
    <property type="protein sequence ID" value="CAG8805090.1"/>
    <property type="molecule type" value="Genomic_DNA"/>
</dbReference>
<dbReference type="CDD" id="cd18316">
    <property type="entry name" value="BTB_POZ_KCTD-like"/>
    <property type="match status" value="1"/>
</dbReference>
<dbReference type="Pfam" id="PF02214">
    <property type="entry name" value="BTB_2"/>
    <property type="match status" value="2"/>
</dbReference>
<dbReference type="Gene3D" id="3.30.710.10">
    <property type="entry name" value="Potassium Channel Kv1.1, Chain A"/>
    <property type="match status" value="2"/>
</dbReference>
<dbReference type="InterPro" id="IPR011333">
    <property type="entry name" value="SKP1/BTB/POZ_sf"/>
</dbReference>
<feature type="non-terminal residue" evidence="2">
    <location>
        <position position="1"/>
    </location>
</feature>
<feature type="domain" description="BTB" evidence="1">
    <location>
        <begin position="15"/>
        <end position="106"/>
    </location>
</feature>
<sequence>GCKIKTMSDASLSNGYYSIIVGGKTFKLSTTSLYSDSPNYFTEIFSSPSDESRTKTMIVDRDPRIFEDIVRHLQGYNTTPRDEIHYSDLYTDAIYYNLTKLKTHLRANYIINIGGKVFRVDREILETRDAPNFFTLGFSHGWEPPTDIPPAIPLTITPPKLDRDPELFADILRYLQGYEIGIKDEVHRQNLLKDARFYHLKGLAEKLLASTVTLNGFAKHDCAKNEILFRLKDIRTSGVIVPEFSNNGDALSDEDTVISTGDTSHIMYKNKEGTVYILLVEVHNAHLICRYDDSMSWETPTILELVLSDKEIKKLKDIAKAIKALGEIEPVIRSPEICAFEVDEIKCTSKTLVNVSESPHLIKDDDQGSYVDLFVTKGILKLFVNNERKIEMELLKCEAFSSEKGFNRKREFLPADKRIAL</sequence>
<dbReference type="SUPFAM" id="SSF54695">
    <property type="entry name" value="POZ domain"/>
    <property type="match status" value="2"/>
</dbReference>